<name>A0A429FZU2_9CREN</name>
<dbReference type="EMBL" id="RCOR01000050">
    <property type="protein sequence ID" value="RSN67048.1"/>
    <property type="molecule type" value="Genomic_DNA"/>
</dbReference>
<dbReference type="RefSeq" id="WP_125742992.1">
    <property type="nucleotide sequence ID" value="NZ_RCOR01000050.1"/>
</dbReference>
<organism evidence="1 2">
    <name type="scientific">Candidatus Korarchaeum cryptofilum</name>
    <dbReference type="NCBI Taxonomy" id="498846"/>
    <lineage>
        <taxon>Archaea</taxon>
        <taxon>Thermoproteota</taxon>
        <taxon>Candidatus Korarchaeia</taxon>
        <taxon>Candidatus Korarchaeales</taxon>
        <taxon>Candidatus Korarchaeaceae</taxon>
        <taxon>Candidatus Korarchaeum</taxon>
    </lineage>
</organism>
<dbReference type="InterPro" id="IPR007362">
    <property type="entry name" value="DUF429"/>
</dbReference>
<reference evidence="1 2" key="1">
    <citation type="submission" date="2018-10" db="EMBL/GenBank/DDBJ databases">
        <title>Co-occurring genomic capacity for anaerobic methane metabolism and dissimilatory sulfite reduction discovered in the Korarchaeota.</title>
        <authorList>
            <person name="Mckay L.J."/>
            <person name="Dlakic M."/>
            <person name="Fields M.W."/>
            <person name="Delmont T.O."/>
            <person name="Eren A.M."/>
            <person name="Jay Z.J."/>
            <person name="Klingelsmith K.B."/>
            <person name="Rusch D.B."/>
            <person name="Inskeep W.P."/>
        </authorList>
    </citation>
    <scope>NUCLEOTIDE SEQUENCE [LARGE SCALE GENOMIC DNA]</scope>
    <source>
        <strain evidence="1 2">WS</strain>
    </source>
</reference>
<protein>
    <submittedName>
        <fullName evidence="1">DUF429 domain-containing protein</fullName>
    </submittedName>
</protein>
<sequence length="183" mass="20761">MGIDLSAYERRPSGICVIEGERAYTLSLNSDDEIVDFAEEIRPLVIAIDAPLTDKPELRGCDRMMIKMGFRVLPPSFSHMRKLSERGFLLSRRLRFEVIETFPTAVYKMMGIRKPRRKREIPEAARRLEEVTGIRLIREPKSLDELDSFVCAIVAREKGRGRAIAYGDSSGLIFLPVGESDIS</sequence>
<proteinExistence type="predicted"/>
<comment type="caution">
    <text evidence="1">The sequence shown here is derived from an EMBL/GenBank/DDBJ whole genome shotgun (WGS) entry which is preliminary data.</text>
</comment>
<accession>A0A429FZU2</accession>
<dbReference type="Proteomes" id="UP000278149">
    <property type="component" value="Unassembled WGS sequence"/>
</dbReference>
<evidence type="ECO:0000313" key="1">
    <source>
        <dbReference type="EMBL" id="RSN67048.1"/>
    </source>
</evidence>
<evidence type="ECO:0000313" key="2">
    <source>
        <dbReference type="Proteomes" id="UP000278149"/>
    </source>
</evidence>
<gene>
    <name evidence="1" type="ORF">D9Q81_09215</name>
</gene>
<dbReference type="AlphaFoldDB" id="A0A429FZU2"/>
<dbReference type="Pfam" id="PF04250">
    <property type="entry name" value="DUF429"/>
    <property type="match status" value="1"/>
</dbReference>